<dbReference type="PRINTS" id="PR00344">
    <property type="entry name" value="BCTRLSENSOR"/>
</dbReference>
<keyword evidence="8" id="KW-1133">Transmembrane helix</keyword>
<evidence type="ECO:0000259" key="9">
    <source>
        <dbReference type="PROSITE" id="PS50109"/>
    </source>
</evidence>
<evidence type="ECO:0000256" key="2">
    <source>
        <dbReference type="ARBA" id="ARBA00004370"/>
    </source>
</evidence>
<sequence>MMKILRNTDVFYSVIVFGALSVVAIIAAWIFDDRLLIPVIILCLGFTAVHYATLIFRYRKITELTCNIDKILHGEENISIEEYTEGELALLQSEVYKMTIRLREQQSKLVEDKMYLADFLADVSHQIRTPLTSINILVSMLSEPDMSFEKREQTVHKLYGLLSRIDWLITALLKMSKLDAGTIKFHEERVTMQQLLDKACMPVRVPIELHGQELTVEAEGELECDVAWSCEAIGNIVKNCMEHTPDGGAIKVIGKDNSLYSEIIITDSGSGIASEDLPHIFERFYKGRSSEDKGGFGIGLALARMIVTGQNGTLKAENYSGGAMFTIKFYKTTV</sequence>
<dbReference type="InterPro" id="IPR003661">
    <property type="entry name" value="HisK_dim/P_dom"/>
</dbReference>
<evidence type="ECO:0000313" key="10">
    <source>
        <dbReference type="EMBL" id="SHM30381.1"/>
    </source>
</evidence>
<evidence type="ECO:0000256" key="1">
    <source>
        <dbReference type="ARBA" id="ARBA00000085"/>
    </source>
</evidence>
<dbReference type="InterPro" id="IPR005467">
    <property type="entry name" value="His_kinase_dom"/>
</dbReference>
<accession>A0A1M7HPA4</accession>
<evidence type="ECO:0000256" key="7">
    <source>
        <dbReference type="ARBA" id="ARBA00023012"/>
    </source>
</evidence>
<feature type="transmembrane region" description="Helical" evidence="8">
    <location>
        <begin position="12"/>
        <end position="31"/>
    </location>
</feature>
<feature type="domain" description="Histidine kinase" evidence="9">
    <location>
        <begin position="122"/>
        <end position="333"/>
    </location>
</feature>
<evidence type="ECO:0000313" key="11">
    <source>
        <dbReference type="Proteomes" id="UP000184394"/>
    </source>
</evidence>
<dbReference type="GO" id="GO:0016036">
    <property type="term" value="P:cellular response to phosphate starvation"/>
    <property type="evidence" value="ECO:0007669"/>
    <property type="project" value="TreeGrafter"/>
</dbReference>
<proteinExistence type="predicted"/>
<protein>
    <recommendedName>
        <fullName evidence="3">histidine kinase</fullName>
        <ecNumber evidence="3">2.7.13.3</ecNumber>
    </recommendedName>
</protein>
<dbReference type="CDD" id="cd00075">
    <property type="entry name" value="HATPase"/>
    <property type="match status" value="1"/>
</dbReference>
<reference evidence="10 11" key="1">
    <citation type="submission" date="2016-11" db="EMBL/GenBank/DDBJ databases">
        <authorList>
            <person name="Jaros S."/>
            <person name="Januszkiewicz K."/>
            <person name="Wedrychowicz H."/>
        </authorList>
    </citation>
    <scope>NUCLEOTIDE SEQUENCE [LARGE SCALE GENOMIC DNA]</scope>
    <source>
        <strain evidence="10 11">Y1</strain>
    </source>
</reference>
<dbReference type="PROSITE" id="PS50109">
    <property type="entry name" value="HIS_KIN"/>
    <property type="match status" value="1"/>
</dbReference>
<dbReference type="Gene3D" id="3.30.565.10">
    <property type="entry name" value="Histidine kinase-like ATPase, C-terminal domain"/>
    <property type="match status" value="1"/>
</dbReference>
<feature type="transmembrane region" description="Helical" evidence="8">
    <location>
        <begin position="37"/>
        <end position="56"/>
    </location>
</feature>
<dbReference type="Pfam" id="PF00512">
    <property type="entry name" value="HisKA"/>
    <property type="match status" value="1"/>
</dbReference>
<dbReference type="InterPro" id="IPR050351">
    <property type="entry name" value="BphY/WalK/GraS-like"/>
</dbReference>
<dbReference type="EC" id="2.7.13.3" evidence="3"/>
<dbReference type="RefSeq" id="WP_072948989.1">
    <property type="nucleotide sequence ID" value="NZ_FRCT01000003.1"/>
</dbReference>
<dbReference type="InterPro" id="IPR004358">
    <property type="entry name" value="Sig_transdc_His_kin-like_C"/>
</dbReference>
<keyword evidence="8" id="KW-0812">Transmembrane</keyword>
<evidence type="ECO:0000256" key="8">
    <source>
        <dbReference type="SAM" id="Phobius"/>
    </source>
</evidence>
<keyword evidence="4" id="KW-0597">Phosphoprotein</keyword>
<gene>
    <name evidence="10" type="ORF">SAMN04487860_10316</name>
</gene>
<dbReference type="GO" id="GO:0000155">
    <property type="term" value="F:phosphorelay sensor kinase activity"/>
    <property type="evidence" value="ECO:0007669"/>
    <property type="project" value="InterPro"/>
</dbReference>
<comment type="catalytic activity">
    <reaction evidence="1">
        <text>ATP + protein L-histidine = ADP + protein N-phospho-L-histidine.</text>
        <dbReference type="EC" id="2.7.13.3"/>
    </reaction>
</comment>
<dbReference type="GO" id="GO:0005886">
    <property type="term" value="C:plasma membrane"/>
    <property type="evidence" value="ECO:0007669"/>
    <property type="project" value="TreeGrafter"/>
</dbReference>
<dbReference type="SMART" id="SM00388">
    <property type="entry name" value="HisKA"/>
    <property type="match status" value="1"/>
</dbReference>
<dbReference type="PANTHER" id="PTHR45453">
    <property type="entry name" value="PHOSPHATE REGULON SENSOR PROTEIN PHOR"/>
    <property type="match status" value="1"/>
</dbReference>
<dbReference type="InterPro" id="IPR003594">
    <property type="entry name" value="HATPase_dom"/>
</dbReference>
<dbReference type="SUPFAM" id="SSF55874">
    <property type="entry name" value="ATPase domain of HSP90 chaperone/DNA topoisomerase II/histidine kinase"/>
    <property type="match status" value="1"/>
</dbReference>
<dbReference type="GO" id="GO:0004721">
    <property type="term" value="F:phosphoprotein phosphatase activity"/>
    <property type="evidence" value="ECO:0007669"/>
    <property type="project" value="TreeGrafter"/>
</dbReference>
<organism evidence="10 11">
    <name type="scientific">Ruminococcus flavefaciens</name>
    <dbReference type="NCBI Taxonomy" id="1265"/>
    <lineage>
        <taxon>Bacteria</taxon>
        <taxon>Bacillati</taxon>
        <taxon>Bacillota</taxon>
        <taxon>Clostridia</taxon>
        <taxon>Eubacteriales</taxon>
        <taxon>Oscillospiraceae</taxon>
        <taxon>Ruminococcus</taxon>
    </lineage>
</organism>
<dbReference type="Pfam" id="PF02518">
    <property type="entry name" value="HATPase_c"/>
    <property type="match status" value="1"/>
</dbReference>
<dbReference type="AlphaFoldDB" id="A0A1M7HPA4"/>
<dbReference type="InterPro" id="IPR036097">
    <property type="entry name" value="HisK_dim/P_sf"/>
</dbReference>
<dbReference type="SUPFAM" id="SSF47384">
    <property type="entry name" value="Homodimeric domain of signal transducing histidine kinase"/>
    <property type="match status" value="1"/>
</dbReference>
<keyword evidence="6 10" id="KW-0418">Kinase</keyword>
<evidence type="ECO:0000256" key="3">
    <source>
        <dbReference type="ARBA" id="ARBA00012438"/>
    </source>
</evidence>
<keyword evidence="5" id="KW-0808">Transferase</keyword>
<comment type="subcellular location">
    <subcellularLocation>
        <location evidence="2">Membrane</location>
    </subcellularLocation>
</comment>
<keyword evidence="7" id="KW-0902">Two-component regulatory system</keyword>
<dbReference type="OrthoDB" id="9773956at2"/>
<dbReference type="PANTHER" id="PTHR45453:SF1">
    <property type="entry name" value="PHOSPHATE REGULON SENSOR PROTEIN PHOR"/>
    <property type="match status" value="1"/>
</dbReference>
<evidence type="ECO:0000256" key="6">
    <source>
        <dbReference type="ARBA" id="ARBA00022777"/>
    </source>
</evidence>
<keyword evidence="8" id="KW-0472">Membrane</keyword>
<dbReference type="EMBL" id="FRCT01000003">
    <property type="protein sequence ID" value="SHM30381.1"/>
    <property type="molecule type" value="Genomic_DNA"/>
</dbReference>
<dbReference type="CDD" id="cd00082">
    <property type="entry name" value="HisKA"/>
    <property type="match status" value="1"/>
</dbReference>
<name>A0A1M7HPA4_RUMFL</name>
<dbReference type="SMART" id="SM00387">
    <property type="entry name" value="HATPase_c"/>
    <property type="match status" value="1"/>
</dbReference>
<dbReference type="Proteomes" id="UP000184394">
    <property type="component" value="Unassembled WGS sequence"/>
</dbReference>
<dbReference type="Gene3D" id="1.10.287.130">
    <property type="match status" value="1"/>
</dbReference>
<evidence type="ECO:0000256" key="5">
    <source>
        <dbReference type="ARBA" id="ARBA00022679"/>
    </source>
</evidence>
<evidence type="ECO:0000256" key="4">
    <source>
        <dbReference type="ARBA" id="ARBA00022553"/>
    </source>
</evidence>
<dbReference type="InterPro" id="IPR036890">
    <property type="entry name" value="HATPase_C_sf"/>
</dbReference>